<dbReference type="Proteomes" id="UP000430971">
    <property type="component" value="Unassembled WGS sequence"/>
</dbReference>
<evidence type="ECO:0000313" key="11">
    <source>
        <dbReference type="Proteomes" id="UP000460881"/>
    </source>
</evidence>
<accession>A0A2N0T176</accession>
<dbReference type="EMBL" id="PJDT01000016">
    <property type="protein sequence ID" value="PKC89034.1"/>
    <property type="molecule type" value="Genomic_DNA"/>
</dbReference>
<evidence type="ECO:0000313" key="6">
    <source>
        <dbReference type="EMBL" id="PKC89034.1"/>
    </source>
</evidence>
<evidence type="ECO:0000313" key="7">
    <source>
        <dbReference type="Proteomes" id="UP000232654"/>
    </source>
</evidence>
<evidence type="ECO:0000313" key="8">
    <source>
        <dbReference type="Proteomes" id="UP000430971"/>
    </source>
</evidence>
<dbReference type="EMBL" id="WDRM01000012">
    <property type="protein sequence ID" value="KAB7337684.1"/>
    <property type="molecule type" value="Genomic_DNA"/>
</dbReference>
<evidence type="ECO:0000313" key="4">
    <source>
        <dbReference type="EMBL" id="KAB7358757.1"/>
    </source>
</evidence>
<dbReference type="RefSeq" id="WP_015713634.1">
    <property type="nucleotide sequence ID" value="NZ_CAXSMY010000008.1"/>
</dbReference>
<dbReference type="Proteomes" id="UP000468842">
    <property type="component" value="Unassembled WGS sequence"/>
</dbReference>
<organism evidence="6 7">
    <name type="scientific">Bifidobacterium longum</name>
    <dbReference type="NCBI Taxonomy" id="216816"/>
    <lineage>
        <taxon>Bacteria</taxon>
        <taxon>Bacillati</taxon>
        <taxon>Actinomycetota</taxon>
        <taxon>Actinomycetes</taxon>
        <taxon>Bifidobacteriales</taxon>
        <taxon>Bifidobacteriaceae</taxon>
        <taxon>Bifidobacterium</taxon>
    </lineage>
</organism>
<dbReference type="EMBL" id="WDQK01000012">
    <property type="protein sequence ID" value="KAB7395038.1"/>
    <property type="molecule type" value="Genomic_DNA"/>
</dbReference>
<proteinExistence type="predicted"/>
<evidence type="ECO:0000313" key="9">
    <source>
        <dbReference type="Proteomes" id="UP000451234"/>
    </source>
</evidence>
<evidence type="ECO:0000313" key="1">
    <source>
        <dbReference type="EMBL" id="KAB7237501.1"/>
    </source>
</evidence>
<evidence type="ECO:0000313" key="3">
    <source>
        <dbReference type="EMBL" id="KAB7337684.1"/>
    </source>
</evidence>
<comment type="caution">
    <text evidence="6">The sequence shown here is derived from an EMBL/GenBank/DDBJ whole genome shotgun (WGS) entry which is preliminary data.</text>
</comment>
<sequence length="164" mass="18386">MALEVKRKRVDVDLILDQEKAEQVAALGADLERAMAQHVTEGGNAAAKRIAEQIDRLRDEVKDDTVRITLEALPLSQWRQVLEANTVTENGVPKQHIEDICADAVRLMVRKTVPETPVEELANVMTELSDGQISPIWYAIRDLNAKLIDPKDALESASRIIRRQ</sequence>
<dbReference type="AlphaFoldDB" id="A0A2N0T176"/>
<protein>
    <submittedName>
        <fullName evidence="1">DNA primase</fullName>
    </submittedName>
</protein>
<dbReference type="Proteomes" id="UP000232654">
    <property type="component" value="Unassembled WGS sequence"/>
</dbReference>
<dbReference type="EMBL" id="WDRV01000010">
    <property type="protein sequence ID" value="KAB7322230.1"/>
    <property type="molecule type" value="Genomic_DNA"/>
</dbReference>
<reference evidence="8 9" key="2">
    <citation type="journal article" date="2019" name="Nat. Med.">
        <title>A library of human gut bacterial isolates paired with longitudinal multiomics data enables mechanistic microbiome research.</title>
        <authorList>
            <person name="Poyet M."/>
            <person name="Groussin M."/>
            <person name="Gibbons S.M."/>
            <person name="Avila-Pacheco J."/>
            <person name="Jiang X."/>
            <person name="Kearney S.M."/>
            <person name="Perrotta A.R."/>
            <person name="Berdy B."/>
            <person name="Zhao S."/>
            <person name="Lieberman T.D."/>
            <person name="Swanson P.K."/>
            <person name="Smith M."/>
            <person name="Roesemann S."/>
            <person name="Alexander J.E."/>
            <person name="Rich S.A."/>
            <person name="Livny J."/>
            <person name="Vlamakis H."/>
            <person name="Clish C."/>
            <person name="Bullock K."/>
            <person name="Deik A."/>
            <person name="Scott J."/>
            <person name="Pierce K.A."/>
            <person name="Xavier R.J."/>
            <person name="Alm E.J."/>
        </authorList>
    </citation>
    <scope>NUCLEOTIDE SEQUENCE [LARGE SCALE GENOMIC DNA]</scope>
    <source>
        <strain evidence="1 10">BIOML-A118</strain>
        <strain evidence="5 12">BIOML-A37</strain>
        <strain evidence="4 11">BIOML-A55</strain>
        <strain evidence="3 8">BIOML-A65</strain>
        <strain evidence="2 9">BIOML-A75</strain>
    </source>
</reference>
<evidence type="ECO:0000313" key="5">
    <source>
        <dbReference type="EMBL" id="KAB7395038.1"/>
    </source>
</evidence>
<evidence type="ECO:0000313" key="2">
    <source>
        <dbReference type="EMBL" id="KAB7322230.1"/>
    </source>
</evidence>
<gene>
    <name evidence="6" type="ORF">APC1503_1112</name>
    <name evidence="5" type="ORF">GBB40_06390</name>
    <name evidence="4" type="ORF">GBB63_06310</name>
    <name evidence="2" type="ORF">GBB65_08270</name>
    <name evidence="3" type="ORF">GBB73_05945</name>
    <name evidence="1" type="ORF">GBC43_00045</name>
</gene>
<evidence type="ECO:0000313" key="12">
    <source>
        <dbReference type="Proteomes" id="UP000468842"/>
    </source>
</evidence>
<name>A0A2N0T176_BIFLN</name>
<dbReference type="Proteomes" id="UP000451234">
    <property type="component" value="Unassembled WGS sequence"/>
</dbReference>
<dbReference type="EMBL" id="WDRC01000014">
    <property type="protein sequence ID" value="KAB7358757.1"/>
    <property type="molecule type" value="Genomic_DNA"/>
</dbReference>
<dbReference type="EMBL" id="WDTJ01000001">
    <property type="protein sequence ID" value="KAB7237501.1"/>
    <property type="molecule type" value="Genomic_DNA"/>
</dbReference>
<dbReference type="Proteomes" id="UP000460881">
    <property type="component" value="Unassembled WGS sequence"/>
</dbReference>
<reference evidence="6 7" key="1">
    <citation type="submission" date="2017-12" db="EMBL/GenBank/DDBJ databases">
        <title>Bifidobacterium longum APC/DPC strains.</title>
        <authorList>
            <person name="Arboleya S."/>
        </authorList>
    </citation>
    <scope>NUCLEOTIDE SEQUENCE [LARGE SCALE GENOMIC DNA]</scope>
    <source>
        <strain evidence="6 7">APC1503</strain>
    </source>
</reference>
<evidence type="ECO:0000313" key="10">
    <source>
        <dbReference type="Proteomes" id="UP000460333"/>
    </source>
</evidence>
<dbReference type="Proteomes" id="UP000460333">
    <property type="component" value="Unassembled WGS sequence"/>
</dbReference>